<name>A0AC60QC92_IXOPE</name>
<gene>
    <name evidence="1" type="ORF">HPB47_021912</name>
</gene>
<organism evidence="1 2">
    <name type="scientific">Ixodes persulcatus</name>
    <name type="common">Taiga tick</name>
    <dbReference type="NCBI Taxonomy" id="34615"/>
    <lineage>
        <taxon>Eukaryota</taxon>
        <taxon>Metazoa</taxon>
        <taxon>Ecdysozoa</taxon>
        <taxon>Arthropoda</taxon>
        <taxon>Chelicerata</taxon>
        <taxon>Arachnida</taxon>
        <taxon>Acari</taxon>
        <taxon>Parasitiformes</taxon>
        <taxon>Ixodida</taxon>
        <taxon>Ixodoidea</taxon>
        <taxon>Ixodidae</taxon>
        <taxon>Ixodinae</taxon>
        <taxon>Ixodes</taxon>
    </lineage>
</organism>
<comment type="caution">
    <text evidence="1">The sequence shown here is derived from an EMBL/GenBank/DDBJ whole genome shotgun (WGS) entry which is preliminary data.</text>
</comment>
<protein>
    <submittedName>
        <fullName evidence="1">Uncharacterized protein</fullName>
    </submittedName>
</protein>
<evidence type="ECO:0000313" key="2">
    <source>
        <dbReference type="Proteomes" id="UP000805193"/>
    </source>
</evidence>
<dbReference type="EMBL" id="JABSTQ010009237">
    <property type="protein sequence ID" value="KAG0431315.1"/>
    <property type="molecule type" value="Genomic_DNA"/>
</dbReference>
<sequence>MEARGATSTKHDSVMSMYMQDDDDMGCCNWGGWQSDSLKSRFREGGLGGTFGRKKAEFLLRYPAGTRPVVLLLQEAQVPNLSLPGYDTYTRPTIPHRQRTPNGSGGKAPPHSVNYRGNAAVLVAARIPHDELDLQRYVTIDWSWVEDLRKMHPDALVVISGDFNTRHTYWGSRTDTYHGSNLVCATEDNHLSLLNDPYLPTRVGQHARQGDTRTDLTWTNRADTWGSDHLPIFIRLRGHKISTPKRTTSFVCWDAFRAEPEQTPATTSGGDPETHELAHLLRTIHEAKRSFTQQFQVAEDKPSPDLHLASLWQQRLDALCAFNGNMSGPRIWYIFRNWQGKAKRRSAAQTAALRMRILEEQLALLAGAVFFPHPAASPDPTIYSRDSAAPTQMIGDFQALDLQAPEQVDMDQPFQMAELHAALARANAGSALGPDLITISELRNLPELHLQLLLDAINEIWTTGNFPSSWRESLVIPIPKPGKPPNELTNLRPISLTSNLCKLTERMVLERLMWHLARNSPLHPHQLLFRHGMSTQDILLMFRHQVLDAYSKVQTRTVVAALLALRDRLSSSTAGLSKLEELRVSPSLDVRPADAHSPPPWAAPVTLTDEKPLPRNMGPGPGNSERRKRFAKEHTRSVAHKSPPTHTIIYTDMAETLLSAAGDDGEGEDRTPKHVQAVAWVDTTHGIPNAAALSTTEHVDTTQAELIFIFIFILIFSDPPTA</sequence>
<proteinExistence type="predicted"/>
<accession>A0AC60QC92</accession>
<dbReference type="Proteomes" id="UP000805193">
    <property type="component" value="Unassembled WGS sequence"/>
</dbReference>
<evidence type="ECO:0000313" key="1">
    <source>
        <dbReference type="EMBL" id="KAG0431315.1"/>
    </source>
</evidence>
<keyword evidence="2" id="KW-1185">Reference proteome</keyword>
<reference evidence="1 2" key="1">
    <citation type="journal article" date="2020" name="Cell">
        <title>Large-Scale Comparative Analyses of Tick Genomes Elucidate Their Genetic Diversity and Vector Capacities.</title>
        <authorList>
            <consortium name="Tick Genome and Microbiome Consortium (TIGMIC)"/>
            <person name="Jia N."/>
            <person name="Wang J."/>
            <person name="Shi W."/>
            <person name="Du L."/>
            <person name="Sun Y."/>
            <person name="Zhan W."/>
            <person name="Jiang J.F."/>
            <person name="Wang Q."/>
            <person name="Zhang B."/>
            <person name="Ji P."/>
            <person name="Bell-Sakyi L."/>
            <person name="Cui X.M."/>
            <person name="Yuan T.T."/>
            <person name="Jiang B.G."/>
            <person name="Yang W.F."/>
            <person name="Lam T.T."/>
            <person name="Chang Q.C."/>
            <person name="Ding S.J."/>
            <person name="Wang X.J."/>
            <person name="Zhu J.G."/>
            <person name="Ruan X.D."/>
            <person name="Zhao L."/>
            <person name="Wei J.T."/>
            <person name="Ye R.Z."/>
            <person name="Que T.C."/>
            <person name="Du C.H."/>
            <person name="Zhou Y.H."/>
            <person name="Cheng J.X."/>
            <person name="Dai P.F."/>
            <person name="Guo W.B."/>
            <person name="Han X.H."/>
            <person name="Huang E.J."/>
            <person name="Li L.F."/>
            <person name="Wei W."/>
            <person name="Gao Y.C."/>
            <person name="Liu J.Z."/>
            <person name="Shao H.Z."/>
            <person name="Wang X."/>
            <person name="Wang C.C."/>
            <person name="Yang T.C."/>
            <person name="Huo Q.B."/>
            <person name="Li W."/>
            <person name="Chen H.Y."/>
            <person name="Chen S.E."/>
            <person name="Zhou L.G."/>
            <person name="Ni X.B."/>
            <person name="Tian J.H."/>
            <person name="Sheng Y."/>
            <person name="Liu T."/>
            <person name="Pan Y.S."/>
            <person name="Xia L.Y."/>
            <person name="Li J."/>
            <person name="Zhao F."/>
            <person name="Cao W.C."/>
        </authorList>
    </citation>
    <scope>NUCLEOTIDE SEQUENCE [LARGE SCALE GENOMIC DNA]</scope>
    <source>
        <strain evidence="1">Iper-2018</strain>
    </source>
</reference>